<comment type="similarity">
    <text evidence="6">Belongs to the ABC-4 integral membrane protein family.</text>
</comment>
<keyword evidence="11" id="KW-1185">Reference proteome</keyword>
<dbReference type="GO" id="GO:0005886">
    <property type="term" value="C:plasma membrane"/>
    <property type="evidence" value="ECO:0007669"/>
    <property type="project" value="UniProtKB-SubCell"/>
</dbReference>
<evidence type="ECO:0000313" key="10">
    <source>
        <dbReference type="EMBL" id="MBC2603957.1"/>
    </source>
</evidence>
<evidence type="ECO:0000256" key="6">
    <source>
        <dbReference type="ARBA" id="ARBA00038076"/>
    </source>
</evidence>
<dbReference type="EMBL" id="JACHVA010000137">
    <property type="protein sequence ID" value="MBC2603957.1"/>
    <property type="molecule type" value="Genomic_DNA"/>
</dbReference>
<feature type="transmembrane region" description="Helical" evidence="7">
    <location>
        <begin position="289"/>
        <end position="313"/>
    </location>
</feature>
<dbReference type="InterPro" id="IPR003838">
    <property type="entry name" value="ABC3_permease_C"/>
</dbReference>
<comment type="caution">
    <text evidence="10">The sequence shown here is derived from an EMBL/GenBank/DDBJ whole genome shotgun (WGS) entry which is preliminary data.</text>
</comment>
<dbReference type="PANTHER" id="PTHR30572">
    <property type="entry name" value="MEMBRANE COMPONENT OF TRANSPORTER-RELATED"/>
    <property type="match status" value="1"/>
</dbReference>
<evidence type="ECO:0000256" key="1">
    <source>
        <dbReference type="ARBA" id="ARBA00004651"/>
    </source>
</evidence>
<dbReference type="Pfam" id="PF12704">
    <property type="entry name" value="MacB_PCD"/>
    <property type="match status" value="1"/>
</dbReference>
<feature type="transmembrane region" description="Helical" evidence="7">
    <location>
        <begin position="20"/>
        <end position="46"/>
    </location>
</feature>
<feature type="transmembrane region" description="Helical" evidence="7">
    <location>
        <begin position="333"/>
        <end position="358"/>
    </location>
</feature>
<dbReference type="Pfam" id="PF02687">
    <property type="entry name" value="FtsX"/>
    <property type="match status" value="1"/>
</dbReference>
<evidence type="ECO:0000259" key="9">
    <source>
        <dbReference type="Pfam" id="PF12704"/>
    </source>
</evidence>
<dbReference type="AlphaFoldDB" id="A0A7X1B1R4"/>
<dbReference type="InterPro" id="IPR025857">
    <property type="entry name" value="MacB_PCD"/>
</dbReference>
<dbReference type="GO" id="GO:0022857">
    <property type="term" value="F:transmembrane transporter activity"/>
    <property type="evidence" value="ECO:0007669"/>
    <property type="project" value="TreeGrafter"/>
</dbReference>
<comment type="subcellular location">
    <subcellularLocation>
        <location evidence="1">Cell membrane</location>
        <topology evidence="1">Multi-pass membrane protein</topology>
    </subcellularLocation>
</comment>
<feature type="domain" description="ABC3 transporter permease C-terminal" evidence="8">
    <location>
        <begin position="247"/>
        <end position="363"/>
    </location>
</feature>
<evidence type="ECO:0000256" key="5">
    <source>
        <dbReference type="ARBA" id="ARBA00023136"/>
    </source>
</evidence>
<keyword evidence="2" id="KW-1003">Cell membrane</keyword>
<protein>
    <submittedName>
        <fullName evidence="10">ABC transporter permease</fullName>
    </submittedName>
</protein>
<evidence type="ECO:0000313" key="11">
    <source>
        <dbReference type="Proteomes" id="UP000525652"/>
    </source>
</evidence>
<evidence type="ECO:0000259" key="8">
    <source>
        <dbReference type="Pfam" id="PF02687"/>
    </source>
</evidence>
<organism evidence="10 11">
    <name type="scientific">Puniceicoccus vermicola</name>
    <dbReference type="NCBI Taxonomy" id="388746"/>
    <lineage>
        <taxon>Bacteria</taxon>
        <taxon>Pseudomonadati</taxon>
        <taxon>Verrucomicrobiota</taxon>
        <taxon>Opitutia</taxon>
        <taxon>Puniceicoccales</taxon>
        <taxon>Puniceicoccaceae</taxon>
        <taxon>Puniceicoccus</taxon>
    </lineage>
</organism>
<dbReference type="Proteomes" id="UP000525652">
    <property type="component" value="Unassembled WGS sequence"/>
</dbReference>
<dbReference type="PANTHER" id="PTHR30572:SF4">
    <property type="entry name" value="ABC TRANSPORTER PERMEASE YTRF"/>
    <property type="match status" value="1"/>
</dbReference>
<reference evidence="10 11" key="1">
    <citation type="submission" date="2020-07" db="EMBL/GenBank/DDBJ databases">
        <authorList>
            <person name="Feng X."/>
        </authorList>
    </citation>
    <scope>NUCLEOTIDE SEQUENCE [LARGE SCALE GENOMIC DNA]</scope>
    <source>
        <strain evidence="10 11">JCM14086</strain>
    </source>
</reference>
<dbReference type="InterPro" id="IPR050250">
    <property type="entry name" value="Macrolide_Exporter_MacB"/>
</dbReference>
<evidence type="ECO:0000256" key="4">
    <source>
        <dbReference type="ARBA" id="ARBA00022989"/>
    </source>
</evidence>
<keyword evidence="5 7" id="KW-0472">Membrane</keyword>
<keyword evidence="3 7" id="KW-0812">Transmembrane</keyword>
<sequence>MSFLKLIFTNLRRHRVRGIFGVAGIAFGVAAMLTVLAVVLGAIGMFSNILESDSQYLVFERDVSDLFFSSVPASAWEEMASMPEVKGAHPVLFGIVNSPGHPVITCFGLNATNPRVRQADWIAGDPSSFGKEDQTVYLGVRASEFLHAGMGDSVEIGKGTFTVGGILKTKNGFEDGGVFFPLSLAQEYFHREGLASIVSVNLTSMDDGEAFKKRVAKAFPDLEVLASSEFNSSYSQFKILTATAWAVGLCSFLLGGMSVANTMTLSVFTRIREIAILRVCGFSRSQAAGLILGEGLVLAFFGVLLGLGSGIGLLGILHEVPQLQGYIQADVSLWMVIGISVTALLTSLGGSIYPAWFASRIQPAEALRYE</sequence>
<feature type="transmembrane region" description="Helical" evidence="7">
    <location>
        <begin position="244"/>
        <end position="268"/>
    </location>
</feature>
<evidence type="ECO:0000256" key="7">
    <source>
        <dbReference type="SAM" id="Phobius"/>
    </source>
</evidence>
<name>A0A7X1B1R4_9BACT</name>
<feature type="domain" description="MacB-like periplasmic core" evidence="9">
    <location>
        <begin position="22"/>
        <end position="217"/>
    </location>
</feature>
<evidence type="ECO:0000256" key="2">
    <source>
        <dbReference type="ARBA" id="ARBA00022475"/>
    </source>
</evidence>
<dbReference type="RefSeq" id="WP_185694577.1">
    <property type="nucleotide sequence ID" value="NZ_JACHVA010000137.1"/>
</dbReference>
<proteinExistence type="inferred from homology"/>
<accession>A0A7X1B1R4</accession>
<gene>
    <name evidence="10" type="ORF">H5P30_19425</name>
</gene>
<keyword evidence="4 7" id="KW-1133">Transmembrane helix</keyword>
<evidence type="ECO:0000256" key="3">
    <source>
        <dbReference type="ARBA" id="ARBA00022692"/>
    </source>
</evidence>